<reference evidence="2" key="2">
    <citation type="submission" date="2019-06" db="EMBL/GenBank/DDBJ databases">
        <title>Co-occurence of chitin degradation, pigmentation and bioactivity in marine Pseudoalteromonas.</title>
        <authorList>
            <person name="Sonnenschein E.C."/>
            <person name="Bech P.K."/>
        </authorList>
    </citation>
    <scope>NUCLEOTIDE SEQUENCE [LARGE SCALE GENOMIC DNA]</scope>
    <source>
        <strain evidence="2">S1189</strain>
    </source>
</reference>
<accession>A0A5S3YXA1</accession>
<dbReference type="EMBL" id="PNCM01000012">
    <property type="protein sequence ID" value="TMP82237.1"/>
    <property type="molecule type" value="Genomic_DNA"/>
</dbReference>
<dbReference type="OrthoDB" id="9808367at2"/>
<evidence type="ECO:0000313" key="1">
    <source>
        <dbReference type="EMBL" id="TMP82237.1"/>
    </source>
</evidence>
<proteinExistence type="predicted"/>
<name>A0A5S3YXA1_9GAMM</name>
<gene>
    <name evidence="1" type="ORF">CWB73_04930</name>
</gene>
<comment type="caution">
    <text evidence="1">The sequence shown here is derived from an EMBL/GenBank/DDBJ whole genome shotgun (WGS) entry which is preliminary data.</text>
</comment>
<organism evidence="1 2">
    <name type="scientific">Pseudoalteromonas phenolica</name>
    <dbReference type="NCBI Taxonomy" id="161398"/>
    <lineage>
        <taxon>Bacteria</taxon>
        <taxon>Pseudomonadati</taxon>
        <taxon>Pseudomonadota</taxon>
        <taxon>Gammaproteobacteria</taxon>
        <taxon>Alteromonadales</taxon>
        <taxon>Pseudoalteromonadaceae</taxon>
        <taxon>Pseudoalteromonas</taxon>
    </lineage>
</organism>
<sequence>MSSLLSQEYQSSIILNHFKGLKLTLTSLKISYLEQLNRKIFASLSTSFPCLKIVRLIKRIGMRNRDFLLAFLHC</sequence>
<reference evidence="1 2" key="1">
    <citation type="submission" date="2017-12" db="EMBL/GenBank/DDBJ databases">
        <authorList>
            <person name="Paulsen S."/>
            <person name="Gram L.K."/>
        </authorList>
    </citation>
    <scope>NUCLEOTIDE SEQUENCE [LARGE SCALE GENOMIC DNA]</scope>
    <source>
        <strain evidence="1 2">S1189</strain>
    </source>
</reference>
<evidence type="ECO:0000313" key="2">
    <source>
        <dbReference type="Proteomes" id="UP000307362"/>
    </source>
</evidence>
<dbReference type="Proteomes" id="UP000307362">
    <property type="component" value="Unassembled WGS sequence"/>
</dbReference>
<protein>
    <submittedName>
        <fullName evidence="1">Uncharacterized protein</fullName>
    </submittedName>
</protein>
<dbReference type="AlphaFoldDB" id="A0A5S3YXA1"/>